<gene>
    <name evidence="1" type="ORF">GCM10011328_05760</name>
</gene>
<comment type="caution">
    <text evidence="1">The sequence shown here is derived from an EMBL/GenBank/DDBJ whole genome shotgun (WGS) entry which is preliminary data.</text>
</comment>
<reference evidence="2" key="1">
    <citation type="journal article" date="2019" name="Int. J. Syst. Evol. Microbiol.">
        <title>The Global Catalogue of Microorganisms (GCM) 10K type strain sequencing project: providing services to taxonomists for standard genome sequencing and annotation.</title>
        <authorList>
            <consortium name="The Broad Institute Genomics Platform"/>
            <consortium name="The Broad Institute Genome Sequencing Center for Infectious Disease"/>
            <person name="Wu L."/>
            <person name="Ma J."/>
        </authorList>
    </citation>
    <scope>NUCLEOTIDE SEQUENCE [LARGE SCALE GENOMIC DNA]</scope>
    <source>
        <strain evidence="2">CGMCC 1.12806</strain>
    </source>
</reference>
<organism evidence="1 2">
    <name type="scientific">Hafnia psychrotolerans</name>
    <dbReference type="NCBI Taxonomy" id="1477018"/>
    <lineage>
        <taxon>Bacteria</taxon>
        <taxon>Pseudomonadati</taxon>
        <taxon>Pseudomonadota</taxon>
        <taxon>Gammaproteobacteria</taxon>
        <taxon>Enterobacterales</taxon>
        <taxon>Hafniaceae</taxon>
        <taxon>Hafnia</taxon>
    </lineage>
</organism>
<evidence type="ECO:0000313" key="2">
    <source>
        <dbReference type="Proteomes" id="UP000627464"/>
    </source>
</evidence>
<dbReference type="Proteomes" id="UP000627464">
    <property type="component" value="Unassembled WGS sequence"/>
</dbReference>
<proteinExistence type="predicted"/>
<accession>A0ABQ1FZP5</accession>
<name>A0ABQ1FZP5_9GAMM</name>
<evidence type="ECO:0000313" key="1">
    <source>
        <dbReference type="EMBL" id="GGA33770.1"/>
    </source>
</evidence>
<keyword evidence="2" id="KW-1185">Reference proteome</keyword>
<dbReference type="EMBL" id="BMFZ01000001">
    <property type="protein sequence ID" value="GGA33770.1"/>
    <property type="molecule type" value="Genomic_DNA"/>
</dbReference>
<protein>
    <submittedName>
        <fullName evidence="1">Uncharacterized protein</fullName>
    </submittedName>
</protein>
<sequence>MHKNKRPAQPAREVTRYDFVRPADPIGAAPKAFQQRFAAEWRKVLAQHEVKADE</sequence>